<dbReference type="GO" id="GO:0003677">
    <property type="term" value="F:DNA binding"/>
    <property type="evidence" value="ECO:0007669"/>
    <property type="project" value="UniProtKB-UniRule"/>
</dbReference>
<gene>
    <name evidence="8" type="ORF">GMC94_03625</name>
</gene>
<dbReference type="GO" id="GO:0006310">
    <property type="term" value="P:DNA recombination"/>
    <property type="evidence" value="ECO:0007669"/>
    <property type="project" value="UniProtKB-KW"/>
</dbReference>
<dbReference type="Gene3D" id="1.10.443.10">
    <property type="entry name" value="Intergrase catalytic core"/>
    <property type="match status" value="1"/>
</dbReference>
<protein>
    <submittedName>
        <fullName evidence="8">Tyrosine-type recombinase/integrase</fullName>
    </submittedName>
</protein>
<comment type="caution">
    <text evidence="8">The sequence shown here is derived from an EMBL/GenBank/DDBJ whole genome shotgun (WGS) entry which is preliminary data.</text>
</comment>
<dbReference type="EMBL" id="WMZJ01000002">
    <property type="protein sequence ID" value="MTS53987.1"/>
    <property type="molecule type" value="Genomic_DNA"/>
</dbReference>
<evidence type="ECO:0000256" key="5">
    <source>
        <dbReference type="PROSITE-ProRule" id="PRU01248"/>
    </source>
</evidence>
<feature type="domain" description="Tyr recombinase" evidence="6">
    <location>
        <begin position="172"/>
        <end position="373"/>
    </location>
</feature>
<dbReference type="RefSeq" id="WP_129824301.1">
    <property type="nucleotide sequence ID" value="NZ_RCYS01000002.1"/>
</dbReference>
<dbReference type="PROSITE" id="PS51898">
    <property type="entry name" value="TYR_RECOMBINASE"/>
    <property type="match status" value="1"/>
</dbReference>
<reference evidence="8 9" key="1">
    <citation type="journal article" date="2019" name="Nat. Med.">
        <title>A library of human gut bacterial isolates paired with longitudinal multiomics data enables mechanistic microbiome research.</title>
        <authorList>
            <person name="Poyet M."/>
            <person name="Groussin M."/>
            <person name="Gibbons S.M."/>
            <person name="Avila-Pacheco J."/>
            <person name="Jiang X."/>
            <person name="Kearney S.M."/>
            <person name="Perrotta A.R."/>
            <person name="Berdy B."/>
            <person name="Zhao S."/>
            <person name="Lieberman T.D."/>
            <person name="Swanson P.K."/>
            <person name="Smith M."/>
            <person name="Roesemann S."/>
            <person name="Alexander J.E."/>
            <person name="Rich S.A."/>
            <person name="Livny J."/>
            <person name="Vlamakis H."/>
            <person name="Clish C."/>
            <person name="Bullock K."/>
            <person name="Deik A."/>
            <person name="Scott J."/>
            <person name="Pierce K.A."/>
            <person name="Xavier R.J."/>
            <person name="Alm E.J."/>
        </authorList>
    </citation>
    <scope>NUCLEOTIDE SEQUENCE [LARGE SCALE GENOMIC DNA]</scope>
    <source>
        <strain evidence="8 9">BIOML-A1</strain>
    </source>
</reference>
<dbReference type="Pfam" id="PF14657">
    <property type="entry name" value="Arm-DNA-bind_4"/>
    <property type="match status" value="1"/>
</dbReference>
<dbReference type="InterPro" id="IPR011010">
    <property type="entry name" value="DNA_brk_join_enz"/>
</dbReference>
<keyword evidence="2" id="KW-0229">DNA integration</keyword>
<evidence type="ECO:0000259" key="7">
    <source>
        <dbReference type="PROSITE" id="PS51900"/>
    </source>
</evidence>
<dbReference type="GO" id="GO:0015074">
    <property type="term" value="P:DNA integration"/>
    <property type="evidence" value="ECO:0007669"/>
    <property type="project" value="UniProtKB-KW"/>
</dbReference>
<comment type="similarity">
    <text evidence="1">Belongs to the 'phage' integrase family.</text>
</comment>
<evidence type="ECO:0000313" key="9">
    <source>
        <dbReference type="Proteomes" id="UP000441330"/>
    </source>
</evidence>
<sequence length="381" mass="44339">MIKKYTTTSGETRYLFQTYLGIDPLTGKERRTTRRGFKTQKEAKQAERNLLLDIEENGLPSAGASQIPNPTFKELALMWLENYKTTVKPSTFENVRSKVEKMTEEYFKGLKLKQITVTYCQRVVIELSKSYVLYNHYLSVINRIFKYAVLMDVLNSNPFDKVIKPKSRQTQRKGNFLTKEELKEFLKLAQNATLSYFFPLVHLMAYTGLRQGEALALKWSDIDFEGKKITVNKTAVRIKEKQSLQTPKTKNSKRVISIDPNTLSILKNWKKDQIKIYFKNGKHFEGDDNFIFTNQRGDWVHIHNFIPYFKRFVTDHGLKPITPHGLRHTHASLLFSAGVDPKNISDRLGHSTIKITLDLYTHITEEQRTDTVEKLLEYMVI</sequence>
<keyword evidence="4" id="KW-0233">DNA recombination</keyword>
<dbReference type="Proteomes" id="UP000441330">
    <property type="component" value="Unassembled WGS sequence"/>
</dbReference>
<name>A0A7X3BPD0_STRPA</name>
<dbReference type="InterPro" id="IPR050090">
    <property type="entry name" value="Tyrosine_recombinase_XerCD"/>
</dbReference>
<proteinExistence type="inferred from homology"/>
<accession>A0A7X3BPD0</accession>
<evidence type="ECO:0000256" key="2">
    <source>
        <dbReference type="ARBA" id="ARBA00022908"/>
    </source>
</evidence>
<dbReference type="SUPFAM" id="SSF56349">
    <property type="entry name" value="DNA breaking-rejoining enzymes"/>
    <property type="match status" value="1"/>
</dbReference>
<dbReference type="PROSITE" id="PS51900">
    <property type="entry name" value="CB"/>
    <property type="match status" value="1"/>
</dbReference>
<evidence type="ECO:0000313" key="8">
    <source>
        <dbReference type="EMBL" id="MTS53987.1"/>
    </source>
</evidence>
<dbReference type="Pfam" id="PF14659">
    <property type="entry name" value="Phage_int_SAM_3"/>
    <property type="match status" value="1"/>
</dbReference>
<dbReference type="InterPro" id="IPR004107">
    <property type="entry name" value="Integrase_SAM-like_N"/>
</dbReference>
<evidence type="ECO:0000256" key="3">
    <source>
        <dbReference type="ARBA" id="ARBA00023125"/>
    </source>
</evidence>
<organism evidence="8 9">
    <name type="scientific">Streptococcus parasanguinis</name>
    <dbReference type="NCBI Taxonomy" id="1318"/>
    <lineage>
        <taxon>Bacteria</taxon>
        <taxon>Bacillati</taxon>
        <taxon>Bacillota</taxon>
        <taxon>Bacilli</taxon>
        <taxon>Lactobacillales</taxon>
        <taxon>Streptococcaceae</taxon>
        <taxon>Streptococcus</taxon>
    </lineage>
</organism>
<dbReference type="CDD" id="cd01189">
    <property type="entry name" value="INT_ICEBs1_C_like"/>
    <property type="match status" value="1"/>
</dbReference>
<evidence type="ECO:0000256" key="4">
    <source>
        <dbReference type="ARBA" id="ARBA00023172"/>
    </source>
</evidence>
<dbReference type="InterPro" id="IPR002104">
    <property type="entry name" value="Integrase_catalytic"/>
</dbReference>
<dbReference type="AlphaFoldDB" id="A0A7X3BPD0"/>
<keyword evidence="3 5" id="KW-0238">DNA-binding</keyword>
<dbReference type="Gene3D" id="1.10.150.130">
    <property type="match status" value="1"/>
</dbReference>
<evidence type="ECO:0000256" key="1">
    <source>
        <dbReference type="ARBA" id="ARBA00008857"/>
    </source>
</evidence>
<dbReference type="InterPro" id="IPR044068">
    <property type="entry name" value="CB"/>
</dbReference>
<dbReference type="PANTHER" id="PTHR30349:SF64">
    <property type="entry name" value="PROPHAGE INTEGRASE INTD-RELATED"/>
    <property type="match status" value="1"/>
</dbReference>
<dbReference type="InterPro" id="IPR013762">
    <property type="entry name" value="Integrase-like_cat_sf"/>
</dbReference>
<dbReference type="Pfam" id="PF00589">
    <property type="entry name" value="Phage_integrase"/>
    <property type="match status" value="1"/>
</dbReference>
<evidence type="ECO:0000259" key="6">
    <source>
        <dbReference type="PROSITE" id="PS51898"/>
    </source>
</evidence>
<dbReference type="InterPro" id="IPR028259">
    <property type="entry name" value="AP2-like_int_N"/>
</dbReference>
<dbReference type="PANTHER" id="PTHR30349">
    <property type="entry name" value="PHAGE INTEGRASE-RELATED"/>
    <property type="match status" value="1"/>
</dbReference>
<dbReference type="InterPro" id="IPR010998">
    <property type="entry name" value="Integrase_recombinase_N"/>
</dbReference>
<feature type="domain" description="Core-binding (CB)" evidence="7">
    <location>
        <begin position="70"/>
        <end position="149"/>
    </location>
</feature>